<comment type="caution">
    <text evidence="1">The sequence shown here is derived from an EMBL/GenBank/DDBJ whole genome shotgun (WGS) entry which is preliminary data.</text>
</comment>
<evidence type="ECO:0000313" key="1">
    <source>
        <dbReference type="EMBL" id="KAG9449133.1"/>
    </source>
</evidence>
<keyword evidence="2" id="KW-1185">Reference proteome</keyword>
<dbReference type="PANTHER" id="PTHR33789">
    <property type="entry name" value="LACHRYMATORY-FACTOR SYNTHASE"/>
    <property type="match status" value="1"/>
</dbReference>
<dbReference type="AlphaFoldDB" id="A0AAV7EPF2"/>
<dbReference type="InterPro" id="IPR053249">
    <property type="entry name" value="LFS"/>
</dbReference>
<dbReference type="Pfam" id="PF10604">
    <property type="entry name" value="Polyketide_cyc2"/>
    <property type="match status" value="1"/>
</dbReference>
<dbReference type="CDD" id="cd07821">
    <property type="entry name" value="PYR_PYL_RCAR_like"/>
    <property type="match status" value="1"/>
</dbReference>
<dbReference type="InterPro" id="IPR019587">
    <property type="entry name" value="Polyketide_cyclase/dehydratase"/>
</dbReference>
<protein>
    <recommendedName>
        <fullName evidence="3">Lachrymatory factor synthase</fullName>
    </recommendedName>
</protein>
<sequence length="157" mass="17107">MAAAADMWTGEATAKVPGVPADKVWAFIDDYANVYKYLPSIDETTIASGEPGKVGCVRLCKGSPLPGSEERTFTHEKLVAYDPENYTLSYEVMDNNIGFKDYVATLKVLPEEDGCCVKWSFVTPPMSGPNSSMEFLMGYLNYSVNHMAGKIAEAAKA</sequence>
<reference evidence="1 2" key="1">
    <citation type="submission" date="2021-07" db="EMBL/GenBank/DDBJ databases">
        <title>The Aristolochia fimbriata genome: insights into angiosperm evolution, floral development and chemical biosynthesis.</title>
        <authorList>
            <person name="Jiao Y."/>
        </authorList>
    </citation>
    <scope>NUCLEOTIDE SEQUENCE [LARGE SCALE GENOMIC DNA]</scope>
    <source>
        <strain evidence="1">IBCAS-2021</strain>
        <tissue evidence="1">Leaf</tissue>
    </source>
</reference>
<organism evidence="1 2">
    <name type="scientific">Aristolochia fimbriata</name>
    <name type="common">White veined hardy Dutchman's pipe vine</name>
    <dbReference type="NCBI Taxonomy" id="158543"/>
    <lineage>
        <taxon>Eukaryota</taxon>
        <taxon>Viridiplantae</taxon>
        <taxon>Streptophyta</taxon>
        <taxon>Embryophyta</taxon>
        <taxon>Tracheophyta</taxon>
        <taxon>Spermatophyta</taxon>
        <taxon>Magnoliopsida</taxon>
        <taxon>Magnoliidae</taxon>
        <taxon>Piperales</taxon>
        <taxon>Aristolochiaceae</taxon>
        <taxon>Aristolochia</taxon>
    </lineage>
</organism>
<dbReference type="SUPFAM" id="SSF55961">
    <property type="entry name" value="Bet v1-like"/>
    <property type="match status" value="1"/>
</dbReference>
<evidence type="ECO:0008006" key="3">
    <source>
        <dbReference type="Google" id="ProtNLM"/>
    </source>
</evidence>
<accession>A0AAV7EPF2</accession>
<dbReference type="EMBL" id="JAINDJ010000004">
    <property type="protein sequence ID" value="KAG9449133.1"/>
    <property type="molecule type" value="Genomic_DNA"/>
</dbReference>
<evidence type="ECO:0000313" key="2">
    <source>
        <dbReference type="Proteomes" id="UP000825729"/>
    </source>
</evidence>
<name>A0AAV7EPF2_ARIFI</name>
<dbReference type="PANTHER" id="PTHR33789:SF11">
    <property type="entry name" value="OS05G0202300 PROTEIN"/>
    <property type="match status" value="1"/>
</dbReference>
<proteinExistence type="predicted"/>
<dbReference type="InterPro" id="IPR023393">
    <property type="entry name" value="START-like_dom_sf"/>
</dbReference>
<gene>
    <name evidence="1" type="ORF">H6P81_009098</name>
</gene>
<dbReference type="Proteomes" id="UP000825729">
    <property type="component" value="Unassembled WGS sequence"/>
</dbReference>
<dbReference type="Gene3D" id="3.30.530.20">
    <property type="match status" value="1"/>
</dbReference>